<dbReference type="AlphaFoldDB" id="A0A382GHD1"/>
<feature type="non-terminal residue" evidence="1">
    <location>
        <position position="267"/>
    </location>
</feature>
<evidence type="ECO:0000313" key="1">
    <source>
        <dbReference type="EMBL" id="SVB74272.1"/>
    </source>
</evidence>
<protein>
    <submittedName>
        <fullName evidence="1">Uncharacterized protein</fullName>
    </submittedName>
</protein>
<name>A0A382GHD1_9ZZZZ</name>
<accession>A0A382GHD1</accession>
<reference evidence="1" key="1">
    <citation type="submission" date="2018-05" db="EMBL/GenBank/DDBJ databases">
        <authorList>
            <person name="Lanie J.A."/>
            <person name="Ng W.-L."/>
            <person name="Kazmierczak K.M."/>
            <person name="Andrzejewski T.M."/>
            <person name="Davidsen T.M."/>
            <person name="Wayne K.J."/>
            <person name="Tettelin H."/>
            <person name="Glass J.I."/>
            <person name="Rusch D."/>
            <person name="Podicherti R."/>
            <person name="Tsui H.-C.T."/>
            <person name="Winkler M.E."/>
        </authorList>
    </citation>
    <scope>NUCLEOTIDE SEQUENCE</scope>
</reference>
<organism evidence="1">
    <name type="scientific">marine metagenome</name>
    <dbReference type="NCBI Taxonomy" id="408172"/>
    <lineage>
        <taxon>unclassified sequences</taxon>
        <taxon>metagenomes</taxon>
        <taxon>ecological metagenomes</taxon>
    </lineage>
</organism>
<sequence>MAQRVKHSKIKNTGILFELLSRQITVDVMNGDEKSKSVEVLKKFFNEKTELGKENQLYQVLLKENYNSSRKAEKLVDAVIRAREKLQNKKLRTEKYNLIKEIKKNYIVEDFFRARIPNYKVYASIYKKFLAETTPVFDPVDEVDSTFSIIEHITRNKVKPRDTDSKVISEFKKEDKDLRLLSYQLMVDNFNGKYKSLNSMQRNLLKEYVNNISNTNKLREFINNEVVKIKQILNKILPRVTDDITKIKLTEAIKQVDTLSKGRIVKD</sequence>
<gene>
    <name evidence="1" type="ORF">METZ01_LOCUS227126</name>
</gene>
<proteinExistence type="predicted"/>
<dbReference type="EMBL" id="UINC01055420">
    <property type="protein sequence ID" value="SVB74272.1"/>
    <property type="molecule type" value="Genomic_DNA"/>
</dbReference>